<sequence>METGLYIVRQAADQLIIDQKQLGPPILSRIVWAIACVILPLFVLYSGLRRGNIGAFLIAAFVFVAFSAIVWFLFPQQSWTFDRRANRFTYVRGLGPIPFSSSFPLNEIERYEIKRSNSEGSEYYAPSIKLRSGRQFTLGAGSNEPGERDAEQIGVLVRPFLKGQ</sequence>
<keyword evidence="3" id="KW-1185">Reference proteome</keyword>
<keyword evidence="1" id="KW-0812">Transmembrane</keyword>
<dbReference type="EMBL" id="CP003587">
    <property type="protein sequence ID" value="AGY56366.1"/>
    <property type="molecule type" value="Genomic_DNA"/>
</dbReference>
<evidence type="ECO:0000313" key="2">
    <source>
        <dbReference type="EMBL" id="AGY56366.1"/>
    </source>
</evidence>
<organism evidence="2 3">
    <name type="scientific">Gloeobacter kilaueensis (strain ATCC BAA-2537 / CCAP 1431/1 / ULC 316 / JS1)</name>
    <dbReference type="NCBI Taxonomy" id="1183438"/>
    <lineage>
        <taxon>Bacteria</taxon>
        <taxon>Bacillati</taxon>
        <taxon>Cyanobacteriota</taxon>
        <taxon>Cyanophyceae</taxon>
        <taxon>Gloeobacterales</taxon>
        <taxon>Gloeobacteraceae</taxon>
        <taxon>Gloeobacter</taxon>
    </lineage>
</organism>
<name>U5QBZ6_GLOK1</name>
<gene>
    <name evidence="2" type="ORF">GKIL_0119</name>
</gene>
<dbReference type="HOGENOM" id="CLU_1616665_0_0_3"/>
<feature type="transmembrane region" description="Helical" evidence="1">
    <location>
        <begin position="30"/>
        <end position="48"/>
    </location>
</feature>
<proteinExistence type="predicted"/>
<protein>
    <submittedName>
        <fullName evidence="2">Uncharacterized protein</fullName>
    </submittedName>
</protein>
<reference evidence="2 3" key="1">
    <citation type="journal article" date="2013" name="PLoS ONE">
        <title>Cultivation and Complete Genome Sequencing of Gloeobacter kilaueensis sp. nov., from a Lava Cave in Kilauea Caldera, Hawai'i.</title>
        <authorList>
            <person name="Saw J.H."/>
            <person name="Schatz M."/>
            <person name="Brown M.V."/>
            <person name="Kunkel D.D."/>
            <person name="Foster J.S."/>
            <person name="Shick H."/>
            <person name="Christensen S."/>
            <person name="Hou S."/>
            <person name="Wan X."/>
            <person name="Donachie S.P."/>
        </authorList>
    </citation>
    <scope>NUCLEOTIDE SEQUENCE [LARGE SCALE GENOMIC DNA]</scope>
    <source>
        <strain evidence="3">JS</strain>
    </source>
</reference>
<dbReference type="Proteomes" id="UP000017396">
    <property type="component" value="Chromosome"/>
</dbReference>
<feature type="transmembrane region" description="Helical" evidence="1">
    <location>
        <begin position="54"/>
        <end position="74"/>
    </location>
</feature>
<dbReference type="RefSeq" id="WP_023171359.1">
    <property type="nucleotide sequence ID" value="NC_022600.1"/>
</dbReference>
<keyword evidence="1" id="KW-0472">Membrane</keyword>
<evidence type="ECO:0000313" key="3">
    <source>
        <dbReference type="Proteomes" id="UP000017396"/>
    </source>
</evidence>
<dbReference type="AlphaFoldDB" id="U5QBZ6"/>
<keyword evidence="1" id="KW-1133">Transmembrane helix</keyword>
<dbReference type="KEGG" id="glj:GKIL_0119"/>
<evidence type="ECO:0000256" key="1">
    <source>
        <dbReference type="SAM" id="Phobius"/>
    </source>
</evidence>
<accession>U5QBZ6</accession>